<gene>
    <name evidence="3" type="ORF">GBAR_LOCUS3292</name>
</gene>
<dbReference type="Proteomes" id="UP001174909">
    <property type="component" value="Unassembled WGS sequence"/>
</dbReference>
<comment type="caution">
    <text evidence="3">The sequence shown here is derived from an EMBL/GenBank/DDBJ whole genome shotgun (WGS) entry which is preliminary data.</text>
</comment>
<dbReference type="EMBL" id="CASHTH010000457">
    <property type="protein sequence ID" value="CAI8001982.1"/>
    <property type="molecule type" value="Genomic_DNA"/>
</dbReference>
<evidence type="ECO:0000313" key="4">
    <source>
        <dbReference type="Proteomes" id="UP001174909"/>
    </source>
</evidence>
<name>A0AA35R3R1_GEOBA</name>
<protein>
    <submittedName>
        <fullName evidence="3">Uncharacterized protein</fullName>
    </submittedName>
</protein>
<organism evidence="3 4">
    <name type="scientific">Geodia barretti</name>
    <name type="common">Barrett's horny sponge</name>
    <dbReference type="NCBI Taxonomy" id="519541"/>
    <lineage>
        <taxon>Eukaryota</taxon>
        <taxon>Metazoa</taxon>
        <taxon>Porifera</taxon>
        <taxon>Demospongiae</taxon>
        <taxon>Heteroscleromorpha</taxon>
        <taxon>Tetractinellida</taxon>
        <taxon>Astrophorina</taxon>
        <taxon>Geodiidae</taxon>
        <taxon>Geodia</taxon>
    </lineage>
</organism>
<sequence>MTPRPVGDGGSSVLVIVVPVSAAGTLLVITISVVLIVLLKRTRSTNKNRQQEKCDVVENSAYGVHVRGSAGDRLEPDYNMENNPLYEMRILSNEGYSHKTQTPAPVPVYETVDSAAP</sequence>
<reference evidence="3" key="1">
    <citation type="submission" date="2023-03" db="EMBL/GenBank/DDBJ databases">
        <authorList>
            <person name="Steffen K."/>
            <person name="Cardenas P."/>
        </authorList>
    </citation>
    <scope>NUCLEOTIDE SEQUENCE</scope>
</reference>
<keyword evidence="2" id="KW-0472">Membrane</keyword>
<keyword evidence="4" id="KW-1185">Reference proteome</keyword>
<keyword evidence="2" id="KW-1133">Transmembrane helix</keyword>
<feature type="region of interest" description="Disordered" evidence="1">
    <location>
        <begin position="97"/>
        <end position="117"/>
    </location>
</feature>
<evidence type="ECO:0000313" key="3">
    <source>
        <dbReference type="EMBL" id="CAI8001982.1"/>
    </source>
</evidence>
<accession>A0AA35R3R1</accession>
<evidence type="ECO:0000256" key="2">
    <source>
        <dbReference type="SAM" id="Phobius"/>
    </source>
</evidence>
<evidence type="ECO:0000256" key="1">
    <source>
        <dbReference type="SAM" id="MobiDB-lite"/>
    </source>
</evidence>
<keyword evidence="2" id="KW-0812">Transmembrane</keyword>
<dbReference type="AlphaFoldDB" id="A0AA35R3R1"/>
<proteinExistence type="predicted"/>
<feature type="transmembrane region" description="Helical" evidence="2">
    <location>
        <begin position="12"/>
        <end position="39"/>
    </location>
</feature>